<evidence type="ECO:0000256" key="6">
    <source>
        <dbReference type="ARBA" id="ARBA00022840"/>
    </source>
</evidence>
<evidence type="ECO:0000313" key="10">
    <source>
        <dbReference type="EMBL" id="QJX81255.1"/>
    </source>
</evidence>
<dbReference type="InterPro" id="IPR004358">
    <property type="entry name" value="Sig_transdc_His_kin-like_C"/>
</dbReference>
<feature type="transmembrane region" description="Helical" evidence="8">
    <location>
        <begin position="130"/>
        <end position="151"/>
    </location>
</feature>
<comment type="catalytic activity">
    <reaction evidence="1">
        <text>ATP + protein L-histidine = ADP + protein N-phospho-L-histidine.</text>
        <dbReference type="EC" id="2.7.13.3"/>
    </reaction>
</comment>
<keyword evidence="4" id="KW-0547">Nucleotide-binding</keyword>
<evidence type="ECO:0000259" key="9">
    <source>
        <dbReference type="PROSITE" id="PS50109"/>
    </source>
</evidence>
<dbReference type="AlphaFoldDB" id="A0A6M6ECQ5"/>
<dbReference type="GO" id="GO:0000160">
    <property type="term" value="P:phosphorelay signal transduction system"/>
    <property type="evidence" value="ECO:0007669"/>
    <property type="project" value="UniProtKB-KW"/>
</dbReference>
<dbReference type="EMBL" id="CP045275">
    <property type="protein sequence ID" value="QJX81255.1"/>
    <property type="molecule type" value="Genomic_DNA"/>
</dbReference>
<name>A0A6M6ECQ5_PRIMG</name>
<dbReference type="Pfam" id="PF02518">
    <property type="entry name" value="HATPase_c"/>
    <property type="match status" value="1"/>
</dbReference>
<evidence type="ECO:0000256" key="1">
    <source>
        <dbReference type="ARBA" id="ARBA00000085"/>
    </source>
</evidence>
<dbReference type="Gene3D" id="3.30.565.10">
    <property type="entry name" value="Histidine kinase-like ATPase, C-terminal domain"/>
    <property type="match status" value="1"/>
</dbReference>
<evidence type="ECO:0000313" key="11">
    <source>
        <dbReference type="Proteomes" id="UP000501076"/>
    </source>
</evidence>
<keyword evidence="3" id="KW-0808">Transferase</keyword>
<evidence type="ECO:0000256" key="3">
    <source>
        <dbReference type="ARBA" id="ARBA00022679"/>
    </source>
</evidence>
<dbReference type="InterPro" id="IPR003594">
    <property type="entry name" value="HATPase_dom"/>
</dbReference>
<keyword evidence="8" id="KW-0472">Membrane</keyword>
<keyword evidence="8" id="KW-1133">Transmembrane helix</keyword>
<keyword evidence="5" id="KW-0418">Kinase</keyword>
<feature type="transmembrane region" description="Helical" evidence="8">
    <location>
        <begin position="70"/>
        <end position="90"/>
    </location>
</feature>
<evidence type="ECO:0000256" key="7">
    <source>
        <dbReference type="ARBA" id="ARBA00023012"/>
    </source>
</evidence>
<evidence type="ECO:0000256" key="5">
    <source>
        <dbReference type="ARBA" id="ARBA00022777"/>
    </source>
</evidence>
<dbReference type="GO" id="GO:0004673">
    <property type="term" value="F:protein histidine kinase activity"/>
    <property type="evidence" value="ECO:0007669"/>
    <property type="project" value="UniProtKB-EC"/>
</dbReference>
<dbReference type="PROSITE" id="PS50109">
    <property type="entry name" value="HIS_KIN"/>
    <property type="match status" value="1"/>
</dbReference>
<reference evidence="10 11" key="1">
    <citation type="submission" date="2019-10" db="EMBL/GenBank/DDBJ databases">
        <title>Complete genome sequences for adaption low water activity.</title>
        <authorList>
            <person name="Zhao L."/>
            <person name="Zhong J."/>
        </authorList>
    </citation>
    <scope>NUCLEOTIDE SEQUENCE [LARGE SCALE GENOMIC DNA]</scope>
    <source>
        <strain evidence="10 11">FDU301</strain>
        <plasmid evidence="11">pfdu301c</plasmid>
    </source>
</reference>
<dbReference type="SMART" id="SM00387">
    <property type="entry name" value="HATPase_c"/>
    <property type="match status" value="1"/>
</dbReference>
<dbReference type="Proteomes" id="UP000501076">
    <property type="component" value="Plasmid pFDU301C"/>
</dbReference>
<feature type="transmembrane region" description="Helical" evidence="8">
    <location>
        <begin position="163"/>
        <end position="183"/>
    </location>
</feature>
<dbReference type="GO" id="GO:0005524">
    <property type="term" value="F:ATP binding"/>
    <property type="evidence" value="ECO:0007669"/>
    <property type="project" value="UniProtKB-KW"/>
</dbReference>
<organism evidence="10 11">
    <name type="scientific">Priestia megaterium</name>
    <name type="common">Bacillus megaterium</name>
    <dbReference type="NCBI Taxonomy" id="1404"/>
    <lineage>
        <taxon>Bacteria</taxon>
        <taxon>Bacillati</taxon>
        <taxon>Bacillota</taxon>
        <taxon>Bacilli</taxon>
        <taxon>Bacillales</taxon>
        <taxon>Bacillaceae</taxon>
        <taxon>Priestia</taxon>
    </lineage>
</organism>
<gene>
    <name evidence="10" type="ORF">FDZ14_34695</name>
</gene>
<dbReference type="PANTHER" id="PTHR43065:SF46">
    <property type="entry name" value="C4-DICARBOXYLATE TRANSPORT SENSOR PROTEIN DCTB"/>
    <property type="match status" value="1"/>
</dbReference>
<dbReference type="InterPro" id="IPR036890">
    <property type="entry name" value="HATPase_C_sf"/>
</dbReference>
<dbReference type="EC" id="2.7.13.3" evidence="2"/>
<geneLocation type="plasmid" evidence="11">
    <name>pfdu301c</name>
</geneLocation>
<proteinExistence type="predicted"/>
<dbReference type="PRINTS" id="PR00344">
    <property type="entry name" value="BCTRLSENSOR"/>
</dbReference>
<feature type="transmembrane region" description="Helical" evidence="8">
    <location>
        <begin position="102"/>
        <end position="118"/>
    </location>
</feature>
<evidence type="ECO:0000256" key="8">
    <source>
        <dbReference type="SAM" id="Phobius"/>
    </source>
</evidence>
<feature type="transmembrane region" description="Helical" evidence="8">
    <location>
        <begin position="195"/>
        <end position="213"/>
    </location>
</feature>
<sequence>MLFIFVFNLLFAIILFITQPKENEANRWMITFAMSGGIGALSEALLTDIIPGVQRFDIENASHILFLAHIYLQFLGEVISPYAILMYSIVYSQIVKGKRKKALAYVLSLPMVFMIFFTDFHPDIDINFRILLIWSAPYFLIASFIMFCTWRDEINVYQREQKFRVFIVLVPAWLGVFIFNYVLRAIDSQTELFRIVPMFFFGAYIFFIGYIFLNGAFGIKVKVEQQQILDKSIQIMNGGTAVLNHTIKNEISKIKFFFNIAQNSIEKRDLDEAEKAIDSVFSAIEGIDNMVDRIRAKTEEIVLKETNVEMINLITDCVRGVEKIFNARGIKIKTEFKVDTILYGDPILLKEVVNNILNNAMEAIVVTEGLIHIQMFKMKNGGISIEITDNGVGISKEELNRIMEPYFSTKKNIKNHGLGLSFCYKTVRAHDGELSVHSEVGKGTSMIIKLPKSRIISTKISS</sequence>
<dbReference type="SUPFAM" id="SSF55874">
    <property type="entry name" value="ATPase domain of HSP90 chaperone/DNA topoisomerase II/histidine kinase"/>
    <property type="match status" value="1"/>
</dbReference>
<evidence type="ECO:0000256" key="2">
    <source>
        <dbReference type="ARBA" id="ARBA00012438"/>
    </source>
</evidence>
<dbReference type="PANTHER" id="PTHR43065">
    <property type="entry name" value="SENSOR HISTIDINE KINASE"/>
    <property type="match status" value="1"/>
</dbReference>
<keyword evidence="7" id="KW-0902">Two-component regulatory system</keyword>
<keyword evidence="8" id="KW-0812">Transmembrane</keyword>
<evidence type="ECO:0000256" key="4">
    <source>
        <dbReference type="ARBA" id="ARBA00022741"/>
    </source>
</evidence>
<dbReference type="InterPro" id="IPR005467">
    <property type="entry name" value="His_kinase_dom"/>
</dbReference>
<keyword evidence="10" id="KW-0614">Plasmid</keyword>
<accession>A0A6M6ECQ5</accession>
<keyword evidence="6" id="KW-0067">ATP-binding</keyword>
<feature type="domain" description="Histidine kinase" evidence="9">
    <location>
        <begin position="242"/>
        <end position="454"/>
    </location>
</feature>
<protein>
    <recommendedName>
        <fullName evidence="2">histidine kinase</fullName>
        <ecNumber evidence="2">2.7.13.3</ecNumber>
    </recommendedName>
</protein>